<keyword evidence="1" id="KW-0175">Coiled coil</keyword>
<comment type="caution">
    <text evidence="3">The sequence shown here is derived from an EMBL/GenBank/DDBJ whole genome shotgun (WGS) entry which is preliminary data.</text>
</comment>
<evidence type="ECO:0000313" key="3">
    <source>
        <dbReference type="EMBL" id="KAH3834744.1"/>
    </source>
</evidence>
<feature type="region of interest" description="Disordered" evidence="2">
    <location>
        <begin position="1"/>
        <end position="34"/>
    </location>
</feature>
<keyword evidence="4" id="KW-1185">Reference proteome</keyword>
<dbReference type="Proteomes" id="UP000828390">
    <property type="component" value="Unassembled WGS sequence"/>
</dbReference>
<reference evidence="3" key="1">
    <citation type="journal article" date="2019" name="bioRxiv">
        <title>The Genome of the Zebra Mussel, Dreissena polymorpha: A Resource for Invasive Species Research.</title>
        <authorList>
            <person name="McCartney M.A."/>
            <person name="Auch B."/>
            <person name="Kono T."/>
            <person name="Mallez S."/>
            <person name="Zhang Y."/>
            <person name="Obille A."/>
            <person name="Becker A."/>
            <person name="Abrahante J.E."/>
            <person name="Garbe J."/>
            <person name="Badalamenti J.P."/>
            <person name="Herman A."/>
            <person name="Mangelson H."/>
            <person name="Liachko I."/>
            <person name="Sullivan S."/>
            <person name="Sone E.D."/>
            <person name="Koren S."/>
            <person name="Silverstein K.A.T."/>
            <person name="Beckman K.B."/>
            <person name="Gohl D.M."/>
        </authorList>
    </citation>
    <scope>NUCLEOTIDE SEQUENCE</scope>
    <source>
        <strain evidence="3">Duluth1</strain>
        <tissue evidence="3">Whole animal</tissue>
    </source>
</reference>
<proteinExistence type="predicted"/>
<reference evidence="3" key="2">
    <citation type="submission" date="2020-11" db="EMBL/GenBank/DDBJ databases">
        <authorList>
            <person name="McCartney M.A."/>
            <person name="Auch B."/>
            <person name="Kono T."/>
            <person name="Mallez S."/>
            <person name="Becker A."/>
            <person name="Gohl D.M."/>
            <person name="Silverstein K.A.T."/>
            <person name="Koren S."/>
            <person name="Bechman K.B."/>
            <person name="Herman A."/>
            <person name="Abrahante J.E."/>
            <person name="Garbe J."/>
        </authorList>
    </citation>
    <scope>NUCLEOTIDE SEQUENCE</scope>
    <source>
        <strain evidence="3">Duluth1</strain>
        <tissue evidence="3">Whole animal</tissue>
    </source>
</reference>
<evidence type="ECO:0000313" key="4">
    <source>
        <dbReference type="Proteomes" id="UP000828390"/>
    </source>
</evidence>
<name>A0A9D4K864_DREPO</name>
<feature type="compositionally biased region" description="Polar residues" evidence="2">
    <location>
        <begin position="1"/>
        <end position="27"/>
    </location>
</feature>
<sequence>MSCDASTPNAAASKTKRTISVLSTQEQGGDLKKNRINSGSSCDFNYTFDNMAEIEKVDVNLEEITMILIIKAVKDSIPSSFSNQMQSMVESITAGVVDKLSNRIECIETDNQALRNENKMLRDRVKDQRTIQQA</sequence>
<dbReference type="AlphaFoldDB" id="A0A9D4K864"/>
<evidence type="ECO:0000256" key="1">
    <source>
        <dbReference type="SAM" id="Coils"/>
    </source>
</evidence>
<accession>A0A9D4K864</accession>
<evidence type="ECO:0000256" key="2">
    <source>
        <dbReference type="SAM" id="MobiDB-lite"/>
    </source>
</evidence>
<gene>
    <name evidence="3" type="ORF">DPMN_108079</name>
</gene>
<organism evidence="3 4">
    <name type="scientific">Dreissena polymorpha</name>
    <name type="common">Zebra mussel</name>
    <name type="synonym">Mytilus polymorpha</name>
    <dbReference type="NCBI Taxonomy" id="45954"/>
    <lineage>
        <taxon>Eukaryota</taxon>
        <taxon>Metazoa</taxon>
        <taxon>Spiralia</taxon>
        <taxon>Lophotrochozoa</taxon>
        <taxon>Mollusca</taxon>
        <taxon>Bivalvia</taxon>
        <taxon>Autobranchia</taxon>
        <taxon>Heteroconchia</taxon>
        <taxon>Euheterodonta</taxon>
        <taxon>Imparidentia</taxon>
        <taxon>Neoheterodontei</taxon>
        <taxon>Myida</taxon>
        <taxon>Dreissenoidea</taxon>
        <taxon>Dreissenidae</taxon>
        <taxon>Dreissena</taxon>
    </lineage>
</organism>
<protein>
    <submittedName>
        <fullName evidence="3">Uncharacterized protein</fullName>
    </submittedName>
</protein>
<dbReference type="EMBL" id="JAIWYP010000004">
    <property type="protein sequence ID" value="KAH3834744.1"/>
    <property type="molecule type" value="Genomic_DNA"/>
</dbReference>
<feature type="coiled-coil region" evidence="1">
    <location>
        <begin position="97"/>
        <end position="131"/>
    </location>
</feature>